<dbReference type="GO" id="GO:0005524">
    <property type="term" value="F:ATP binding"/>
    <property type="evidence" value="ECO:0007669"/>
    <property type="project" value="UniProtKB-KW"/>
</dbReference>
<accession>A0A7L4AAG5</accession>
<dbReference type="PROSITE" id="PS50012">
    <property type="entry name" value="RCC1_3"/>
    <property type="match status" value="4"/>
</dbReference>
<dbReference type="Pfam" id="PF00069">
    <property type="entry name" value="Pkinase"/>
    <property type="match status" value="1"/>
</dbReference>
<evidence type="ECO:0000256" key="11">
    <source>
        <dbReference type="ARBA" id="ARBA00022741"/>
    </source>
</evidence>
<proteinExistence type="inferred from homology"/>
<protein>
    <recommendedName>
        <fullName evidence="4">non-specific serine/threonine protein kinase</fullName>
        <ecNumber evidence="4">2.7.11.1</ecNumber>
    </recommendedName>
</protein>
<dbReference type="GO" id="GO:0046872">
    <property type="term" value="F:metal ion binding"/>
    <property type="evidence" value="ECO:0007669"/>
    <property type="project" value="UniProtKB-KW"/>
</dbReference>
<evidence type="ECO:0000256" key="2">
    <source>
        <dbReference type="ARBA" id="ARBA00004496"/>
    </source>
</evidence>
<organism evidence="18 19">
    <name type="scientific">Circaetus pectoralis</name>
    <name type="common">black-chested snake-eagle</name>
    <dbReference type="NCBI Taxonomy" id="321084"/>
    <lineage>
        <taxon>Eukaryota</taxon>
        <taxon>Metazoa</taxon>
        <taxon>Chordata</taxon>
        <taxon>Craniata</taxon>
        <taxon>Vertebrata</taxon>
        <taxon>Euteleostomi</taxon>
        <taxon>Archelosauria</taxon>
        <taxon>Archosauria</taxon>
        <taxon>Dinosauria</taxon>
        <taxon>Saurischia</taxon>
        <taxon>Theropoda</taxon>
        <taxon>Coelurosauria</taxon>
        <taxon>Aves</taxon>
        <taxon>Neognathae</taxon>
        <taxon>Neoaves</taxon>
        <taxon>Telluraves</taxon>
        <taxon>Accipitrimorphae</taxon>
        <taxon>Accipitriformes</taxon>
        <taxon>Accipitridae</taxon>
        <taxon>Accipitrinae</taxon>
        <taxon>Circaetus</taxon>
    </lineage>
</organism>
<dbReference type="Gene3D" id="1.10.510.10">
    <property type="entry name" value="Transferase(Phosphotransferase) domain 1"/>
    <property type="match status" value="1"/>
</dbReference>
<dbReference type="InterPro" id="IPR058923">
    <property type="entry name" value="RCC1-like_dom"/>
</dbReference>
<name>A0A7L4AAG5_9AVES</name>
<dbReference type="PANTHER" id="PTHR44535">
    <property type="entry name" value="PROTEIN CBG16200"/>
    <property type="match status" value="1"/>
</dbReference>
<feature type="repeat" description="RCC1" evidence="15">
    <location>
        <begin position="428"/>
        <end position="479"/>
    </location>
</feature>
<feature type="repeat" description="RCC1" evidence="15">
    <location>
        <begin position="650"/>
        <end position="701"/>
    </location>
</feature>
<evidence type="ECO:0000256" key="3">
    <source>
        <dbReference type="ARBA" id="ARBA00010886"/>
    </source>
</evidence>
<keyword evidence="9" id="KW-0479">Metal-binding</keyword>
<dbReference type="CDD" id="cd08220">
    <property type="entry name" value="STKc_Nek8"/>
    <property type="match status" value="1"/>
</dbReference>
<evidence type="ECO:0000256" key="10">
    <source>
        <dbReference type="ARBA" id="ARBA00022737"/>
    </source>
</evidence>
<dbReference type="Proteomes" id="UP000562238">
    <property type="component" value="Unassembled WGS sequence"/>
</dbReference>
<gene>
    <name evidence="18" type="primary">Nek8</name>
    <name evidence="18" type="ORF">CIRPEC_R00905</name>
</gene>
<keyword evidence="8" id="KW-0808">Transferase</keyword>
<comment type="caution">
    <text evidence="18">The sequence shown here is derived from an EMBL/GenBank/DDBJ whole genome shotgun (WGS) entry which is preliminary data.</text>
</comment>
<feature type="non-terminal residue" evidence="18">
    <location>
        <position position="1"/>
    </location>
</feature>
<evidence type="ECO:0000256" key="14">
    <source>
        <dbReference type="ARBA" id="ARBA00022842"/>
    </source>
</evidence>
<evidence type="ECO:0000256" key="15">
    <source>
        <dbReference type="PROSITE-ProRule" id="PRU00235"/>
    </source>
</evidence>
<keyword evidence="11" id="KW-0547">Nucleotide-binding</keyword>
<keyword evidence="12 18" id="KW-0418">Kinase</keyword>
<dbReference type="Gene3D" id="3.30.200.20">
    <property type="entry name" value="Phosphorylase Kinase, domain 1"/>
    <property type="match status" value="1"/>
</dbReference>
<dbReference type="GO" id="GO:0005929">
    <property type="term" value="C:cilium"/>
    <property type="evidence" value="ECO:0007669"/>
    <property type="project" value="TreeGrafter"/>
</dbReference>
<feature type="region of interest" description="Disordered" evidence="16">
    <location>
        <begin position="294"/>
        <end position="322"/>
    </location>
</feature>
<dbReference type="GO" id="GO:0004674">
    <property type="term" value="F:protein serine/threonine kinase activity"/>
    <property type="evidence" value="ECO:0007669"/>
    <property type="project" value="UniProtKB-KW"/>
</dbReference>
<dbReference type="AlphaFoldDB" id="A0A7L4AAG5"/>
<evidence type="ECO:0000256" key="12">
    <source>
        <dbReference type="ARBA" id="ARBA00022777"/>
    </source>
</evidence>
<dbReference type="InterPro" id="IPR011009">
    <property type="entry name" value="Kinase-like_dom_sf"/>
</dbReference>
<dbReference type="Pfam" id="PF25390">
    <property type="entry name" value="WD40_RLD"/>
    <property type="match status" value="1"/>
</dbReference>
<dbReference type="PRINTS" id="PR00633">
    <property type="entry name" value="RCCNDNSATION"/>
</dbReference>
<feature type="non-terminal residue" evidence="18">
    <location>
        <position position="701"/>
    </location>
</feature>
<dbReference type="GO" id="GO:0009887">
    <property type="term" value="P:animal organ morphogenesis"/>
    <property type="evidence" value="ECO:0007669"/>
    <property type="project" value="TreeGrafter"/>
</dbReference>
<evidence type="ECO:0000259" key="17">
    <source>
        <dbReference type="PROSITE" id="PS50011"/>
    </source>
</evidence>
<evidence type="ECO:0000256" key="1">
    <source>
        <dbReference type="ARBA" id="ARBA00001946"/>
    </source>
</evidence>
<dbReference type="InterPro" id="IPR044120">
    <property type="entry name" value="STKc_Nek8"/>
</dbReference>
<keyword evidence="10" id="KW-0677">Repeat</keyword>
<dbReference type="EC" id="2.7.11.1" evidence="4"/>
<dbReference type="Gene3D" id="2.130.10.30">
    <property type="entry name" value="Regulator of chromosome condensation 1/beta-lactamase-inhibitor protein II"/>
    <property type="match status" value="2"/>
</dbReference>
<dbReference type="GO" id="GO:0005737">
    <property type="term" value="C:cytoplasm"/>
    <property type="evidence" value="ECO:0007669"/>
    <property type="project" value="UniProtKB-SubCell"/>
</dbReference>
<sequence length="701" mass="74569">PPRHPTLRPCPRPRGGGHLCLRKADQKLVILKQIPVEQMSKDERLAAQNECQVLKLLSHPNVIEYYENFLEDKALGGGMEYAPGGTLAEFIHKRCNSLLDEDTILHFFVQILLALHHVHTKQILHRDLKTQNILLDKHRMIVKIGDFGISKILSSKSKAYTVVGTPCYISPELCEGKPYNQKSDIWALGCVLYELASLKRAFEAANLPALVLKIMSGTFAPGGGRYSPDLRQLILSMLNLDRGGRPQLNEIMAQAICIRPLLGGDTDVGSVKMRNTDVGRGGFWFGRPEKPLAPVPTVTHSRTGGRVSSARPRGVRGGSARTGIPPPLSSIYTWGSGRGGPLRLPMLNTEVVQVSAGRGGEAGVTKSGRLIMWEGGAPMGAAGGPSLPGATEQLGGGFVSRFLEGQSGVTIKHVWGGDLFTACLTDRGIIMTFGSGSNGCLGHGNFTDVSQPKIVEARGGYEMVQVACGASHVLAVSNEREVFAWGRGDNGRLGLGTLECHNSPQQVTVPPEHEAQRVICGIDSSMVLTVKNQVLACGSNRCNKLGLDRISSAEEPSPEDQVEEATVFMCAQSAPLNQEPIVCADIGGGHSAAVTASGQCYTFGSNQHGQLGGGASRNSRVPHLVVGLQAMKGGGVACGDAFTVAIGADGEVCTWGKGARGRLGRKDEETGVPRPVRGGEMHPYLVTSVACCHGNTLLAVK</sequence>
<dbReference type="InterPro" id="IPR008271">
    <property type="entry name" value="Ser/Thr_kinase_AS"/>
</dbReference>
<dbReference type="FunFam" id="2.130.10.30:FF:000017">
    <property type="entry name" value="Serine/threonine-protein kinase Nek8"/>
    <property type="match status" value="1"/>
</dbReference>
<comment type="cofactor">
    <cofactor evidence="1">
        <name>Mg(2+)</name>
        <dbReference type="ChEBI" id="CHEBI:18420"/>
    </cofactor>
</comment>
<dbReference type="InterPro" id="IPR009091">
    <property type="entry name" value="RCC1/BLIP-II"/>
</dbReference>
<evidence type="ECO:0000313" key="19">
    <source>
        <dbReference type="Proteomes" id="UP000562238"/>
    </source>
</evidence>
<feature type="repeat" description="RCC1" evidence="15">
    <location>
        <begin position="480"/>
        <end position="531"/>
    </location>
</feature>
<evidence type="ECO:0000256" key="7">
    <source>
        <dbReference type="ARBA" id="ARBA00022553"/>
    </source>
</evidence>
<dbReference type="FunFam" id="1.10.510.10:FF:000262">
    <property type="entry name" value="Serine/threonine-protein kinase Nek8"/>
    <property type="match status" value="1"/>
</dbReference>
<evidence type="ECO:0000313" key="18">
    <source>
        <dbReference type="EMBL" id="NXW22853.1"/>
    </source>
</evidence>
<evidence type="ECO:0000256" key="5">
    <source>
        <dbReference type="ARBA" id="ARBA00022490"/>
    </source>
</evidence>
<keyword evidence="5" id="KW-0963">Cytoplasm</keyword>
<keyword evidence="14" id="KW-0460">Magnesium</keyword>
<evidence type="ECO:0000256" key="6">
    <source>
        <dbReference type="ARBA" id="ARBA00022527"/>
    </source>
</evidence>
<evidence type="ECO:0000256" key="4">
    <source>
        <dbReference type="ARBA" id="ARBA00012513"/>
    </source>
</evidence>
<dbReference type="InterPro" id="IPR000408">
    <property type="entry name" value="Reg_chr_condens"/>
</dbReference>
<keyword evidence="19" id="KW-1185">Reference proteome</keyword>
<evidence type="ECO:0000256" key="8">
    <source>
        <dbReference type="ARBA" id="ARBA00022679"/>
    </source>
</evidence>
<evidence type="ECO:0000256" key="16">
    <source>
        <dbReference type="SAM" id="MobiDB-lite"/>
    </source>
</evidence>
<keyword evidence="6" id="KW-0723">Serine/threonine-protein kinase</keyword>
<keyword evidence="7" id="KW-0597">Phosphoprotein</keyword>
<feature type="domain" description="Protein kinase" evidence="17">
    <location>
        <begin position="1"/>
        <end position="262"/>
    </location>
</feature>
<comment type="subcellular location">
    <subcellularLocation>
        <location evidence="2">Cytoplasm</location>
    </subcellularLocation>
</comment>
<dbReference type="SUPFAM" id="SSF56112">
    <property type="entry name" value="Protein kinase-like (PK-like)"/>
    <property type="match status" value="1"/>
</dbReference>
<keyword evidence="13" id="KW-0067">ATP-binding</keyword>
<dbReference type="SUPFAM" id="SSF50985">
    <property type="entry name" value="RCC1/BLIP-II"/>
    <property type="match status" value="1"/>
</dbReference>
<dbReference type="PROSITE" id="PS00108">
    <property type="entry name" value="PROTEIN_KINASE_ST"/>
    <property type="match status" value="1"/>
</dbReference>
<evidence type="ECO:0000256" key="13">
    <source>
        <dbReference type="ARBA" id="ARBA00022840"/>
    </source>
</evidence>
<feature type="repeat" description="RCC1" evidence="15">
    <location>
        <begin position="598"/>
        <end position="649"/>
    </location>
</feature>
<comment type="similarity">
    <text evidence="3">Belongs to the protein kinase superfamily. NEK Ser/Thr protein kinase family. NIMA subfamily.</text>
</comment>
<dbReference type="EMBL" id="VZZV01000774">
    <property type="protein sequence ID" value="NXW22853.1"/>
    <property type="molecule type" value="Genomic_DNA"/>
</dbReference>
<reference evidence="18 19" key="1">
    <citation type="submission" date="2019-09" db="EMBL/GenBank/DDBJ databases">
        <title>Bird 10,000 Genomes (B10K) Project - Family phase.</title>
        <authorList>
            <person name="Zhang G."/>
        </authorList>
    </citation>
    <scope>NUCLEOTIDE SEQUENCE [LARGE SCALE GENOMIC DNA]</scope>
    <source>
        <strain evidence="18">B10K-DU-010-60</strain>
        <tissue evidence="18">Muscle</tissue>
    </source>
</reference>
<dbReference type="PROSITE" id="PS50011">
    <property type="entry name" value="PROTEIN_KINASE_DOM"/>
    <property type="match status" value="1"/>
</dbReference>
<dbReference type="InterPro" id="IPR051997">
    <property type="entry name" value="STK_NEK"/>
</dbReference>
<evidence type="ECO:0000256" key="9">
    <source>
        <dbReference type="ARBA" id="ARBA00022723"/>
    </source>
</evidence>
<dbReference type="PANTHER" id="PTHR44535:SF4">
    <property type="entry name" value="SERINE_THREONINE-PROTEIN KINASE NEK8"/>
    <property type="match status" value="1"/>
</dbReference>
<dbReference type="InterPro" id="IPR000719">
    <property type="entry name" value="Prot_kinase_dom"/>
</dbReference>
<dbReference type="SMART" id="SM00220">
    <property type="entry name" value="S_TKc"/>
    <property type="match status" value="1"/>
</dbReference>